<evidence type="ECO:0000313" key="2">
    <source>
        <dbReference type="Proteomes" id="UP001642484"/>
    </source>
</evidence>
<name>A0ABP0NP24_9DINO</name>
<protein>
    <submittedName>
        <fullName evidence="1">Uncharacterized protein</fullName>
    </submittedName>
</protein>
<comment type="caution">
    <text evidence="1">The sequence shown here is derived from an EMBL/GenBank/DDBJ whole genome shotgun (WGS) entry which is preliminary data.</text>
</comment>
<dbReference type="Proteomes" id="UP001642484">
    <property type="component" value="Unassembled WGS sequence"/>
</dbReference>
<organism evidence="1 2">
    <name type="scientific">Durusdinium trenchii</name>
    <dbReference type="NCBI Taxonomy" id="1381693"/>
    <lineage>
        <taxon>Eukaryota</taxon>
        <taxon>Sar</taxon>
        <taxon>Alveolata</taxon>
        <taxon>Dinophyceae</taxon>
        <taxon>Suessiales</taxon>
        <taxon>Symbiodiniaceae</taxon>
        <taxon>Durusdinium</taxon>
    </lineage>
</organism>
<sequence>MVDIHGLLPIEQGRPLKRAKLLRKGGIEFNKVMETLPDGPTSVEGLLEWPSYVLRQIVGSEERKARLFHCLGRGLEVTSAYSGMDCPREVLVQICEIMRTKYKTYVPLSFIHACDLAPGPQKCLTWLARHIDGGRSCVFGNLEDRLGEECLNHLDSLSPPAEAYPADKAAAYHAMFKYLCENRGTLFQKLATSWCLVHHRQCRLLSESCLHDEFDSQEVDSINSAPLHHPLRIHFAGTVCKGWSNCGSRAYFAHESERVHSVWLSERMERASQGVEDLFIQECVPAYPIWKLREPLAESHHVLKVVTGPELQGWPTSRPRSFTAALNRERWQWTGPLTDAEVQAEFDALFQRSTKLTGDCFFTAPDQMVRADCFARLKRRGGPVDVGQALVFNKDLLVSTLPPGASQRLAAYELDRVEKQSIYDTCYICDCQQWPETGCSVAGPFFPCQLTHGTIVSFNHSRPAVPFEHLLAQGFHVFPKEADPHRATLLPLFQSLSPSEIVSLSGNGMSLPAIAAWVTYVLSNMQPVARLTMSMMQKGSSSDLMGTPVIMVDDSQESQDSQTLF</sequence>
<reference evidence="1 2" key="1">
    <citation type="submission" date="2024-02" db="EMBL/GenBank/DDBJ databases">
        <authorList>
            <person name="Chen Y."/>
            <person name="Shah S."/>
            <person name="Dougan E. K."/>
            <person name="Thang M."/>
            <person name="Chan C."/>
        </authorList>
    </citation>
    <scope>NUCLEOTIDE SEQUENCE [LARGE SCALE GENOMIC DNA]</scope>
</reference>
<accession>A0ABP0NP24</accession>
<evidence type="ECO:0000313" key="1">
    <source>
        <dbReference type="EMBL" id="CAK9065533.1"/>
    </source>
</evidence>
<keyword evidence="2" id="KW-1185">Reference proteome</keyword>
<dbReference type="EMBL" id="CAXAMN010022021">
    <property type="protein sequence ID" value="CAK9065533.1"/>
    <property type="molecule type" value="Genomic_DNA"/>
</dbReference>
<gene>
    <name evidence="1" type="ORF">CCMP2556_LOCUS32214</name>
</gene>
<proteinExistence type="predicted"/>